<feature type="repeat" description="PPR" evidence="2">
    <location>
        <begin position="257"/>
        <end position="291"/>
    </location>
</feature>
<dbReference type="PROSITE" id="PS51375">
    <property type="entry name" value="PPR"/>
    <property type="match status" value="6"/>
</dbReference>
<evidence type="ECO:0000313" key="4">
    <source>
        <dbReference type="EMBL" id="THU54094.1"/>
    </source>
</evidence>
<evidence type="ECO:0008006" key="6">
    <source>
        <dbReference type="Google" id="ProtNLM"/>
    </source>
</evidence>
<reference evidence="4 5" key="1">
    <citation type="journal article" date="2019" name="Nat. Plants">
        <title>Genome sequencing of Musa balbisiana reveals subgenome evolution and function divergence in polyploid bananas.</title>
        <authorList>
            <person name="Yao X."/>
        </authorList>
    </citation>
    <scope>NUCLEOTIDE SEQUENCE [LARGE SCALE GENOMIC DNA]</scope>
    <source>
        <strain evidence="5">cv. DH-PKW</strain>
        <tissue evidence="4">Leaves</tissue>
    </source>
</reference>
<dbReference type="FunFam" id="1.25.40.10:FF:000694">
    <property type="entry name" value="Pentatricopeptide repeat-containing protein At3g50420"/>
    <property type="match status" value="1"/>
</dbReference>
<feature type="repeat" description="PPR" evidence="2">
    <location>
        <begin position="54"/>
        <end position="88"/>
    </location>
</feature>
<dbReference type="GO" id="GO:0099402">
    <property type="term" value="P:plant organ development"/>
    <property type="evidence" value="ECO:0007669"/>
    <property type="project" value="UniProtKB-ARBA"/>
</dbReference>
<keyword evidence="1" id="KW-0677">Repeat</keyword>
<dbReference type="Pfam" id="PF13041">
    <property type="entry name" value="PPR_2"/>
    <property type="match status" value="2"/>
</dbReference>
<gene>
    <name evidence="4" type="ORF">C4D60_Mb10t21400</name>
</gene>
<accession>A0A4S8J067</accession>
<feature type="compositionally biased region" description="Low complexity" evidence="3">
    <location>
        <begin position="728"/>
        <end position="738"/>
    </location>
</feature>
<protein>
    <recommendedName>
        <fullName evidence="6">DYW domain-containing protein</fullName>
    </recommendedName>
</protein>
<sequence length="762" mass="83664">MASTSFPFYHNCEGPLASVAASLLQGCASSTGGTLRKARQLHALIVVATPCGSSPFLFNNLLSLYAKCGALSHARKLFDAMPSRNLVSYNAMIAAYSWYPPGAHSAFQIFRESRLAGLGPGASTLSSLIRAAAALREPLLSRALQSVVVRHGLLNNVCVQTALLGMYSDSGSPEAAESIFSEMGEGDVVAWNAIILSNVKHGKIEQGLRHFCRMIETGLVPDNSTFSIVFNACGRLENPNRGRIVHAKMIKSEMEPDIPSQNALISMYSSCGDMTTALLVFERIEKPGLVSWNSVIAGYSDVGEGEKAMEVFIELQTLSFYGGPCPDEYTVATVVSATATLPSICYGKPLHAHTIKSGLEFSIFVGNTLINMYFINDDPDSARKLFNCIQIKDVIIWTEMVVGHSRLGEGELAMKYFYHMLEDEHKVDSFSLSSALNSSADLAVLKQGEMIHSQVVKAGYEANLCVCGSLVDMYAKNGNLEGASSVFYRIKDPDLKCWNSLIGGYGNYGNAEQAFELFNKMVKKGLQPDHVTYLSLLSTCSHSGMVERGRFYWFCMTADGIMPAFKHYTCMVNLLSRSGLLHEAEGFVMRSPFSKSPELWRILLSSCVIFRNLEIGVHAAEKVLISEPDDSPTYILLSNLYASVGRWDAVAGMRKRFRGLMVEKEPGLSWIEIKNAVHAFSADDNTHVHINECRNELLRLQGNLAHHISRPSMYLTVTRNADDDDSRGASSQSFSKASSTRRLGQNISECTTWCKKRSGIIV</sequence>
<feature type="repeat" description="PPR" evidence="2">
    <location>
        <begin position="187"/>
        <end position="221"/>
    </location>
</feature>
<feature type="repeat" description="PPR" evidence="2">
    <location>
        <begin position="529"/>
        <end position="563"/>
    </location>
</feature>
<dbReference type="Proteomes" id="UP000317650">
    <property type="component" value="Chromosome 10"/>
</dbReference>
<name>A0A4S8J067_MUSBA</name>
<dbReference type="FunFam" id="1.25.40.10:FF:000158">
    <property type="entry name" value="pentatricopeptide repeat-containing protein At2g33680"/>
    <property type="match status" value="1"/>
</dbReference>
<organism evidence="4 5">
    <name type="scientific">Musa balbisiana</name>
    <name type="common">Banana</name>
    <dbReference type="NCBI Taxonomy" id="52838"/>
    <lineage>
        <taxon>Eukaryota</taxon>
        <taxon>Viridiplantae</taxon>
        <taxon>Streptophyta</taxon>
        <taxon>Embryophyta</taxon>
        <taxon>Tracheophyta</taxon>
        <taxon>Spermatophyta</taxon>
        <taxon>Magnoliopsida</taxon>
        <taxon>Liliopsida</taxon>
        <taxon>Zingiberales</taxon>
        <taxon>Musaceae</taxon>
        <taxon>Musa</taxon>
    </lineage>
</organism>
<evidence type="ECO:0000256" key="2">
    <source>
        <dbReference type="PROSITE-ProRule" id="PRU00708"/>
    </source>
</evidence>
<dbReference type="PANTHER" id="PTHR47926:SF356">
    <property type="entry name" value="(WILD MALAYSIAN BANANA) HYPOTHETICAL PROTEIN"/>
    <property type="match status" value="1"/>
</dbReference>
<feature type="repeat" description="PPR" evidence="2">
    <location>
        <begin position="222"/>
        <end position="256"/>
    </location>
</feature>
<dbReference type="GO" id="GO:0009451">
    <property type="term" value="P:RNA modification"/>
    <property type="evidence" value="ECO:0007669"/>
    <property type="project" value="InterPro"/>
</dbReference>
<dbReference type="EMBL" id="PYDT01000008">
    <property type="protein sequence ID" value="THU54094.1"/>
    <property type="molecule type" value="Genomic_DNA"/>
</dbReference>
<comment type="caution">
    <text evidence="4">The sequence shown here is derived from an EMBL/GenBank/DDBJ whole genome shotgun (WGS) entry which is preliminary data.</text>
</comment>
<dbReference type="STRING" id="52838.A0A4S8J067"/>
<keyword evidence="5" id="KW-1185">Reference proteome</keyword>
<dbReference type="InterPro" id="IPR011990">
    <property type="entry name" value="TPR-like_helical_dom_sf"/>
</dbReference>
<dbReference type="InterPro" id="IPR002885">
    <property type="entry name" value="PPR_rpt"/>
</dbReference>
<evidence type="ECO:0000256" key="1">
    <source>
        <dbReference type="ARBA" id="ARBA00022737"/>
    </source>
</evidence>
<dbReference type="NCBIfam" id="TIGR00756">
    <property type="entry name" value="PPR"/>
    <property type="match status" value="2"/>
</dbReference>
<feature type="region of interest" description="Disordered" evidence="3">
    <location>
        <begin position="720"/>
        <end position="740"/>
    </location>
</feature>
<dbReference type="AlphaFoldDB" id="A0A4S8J067"/>
<dbReference type="GO" id="GO:0003723">
    <property type="term" value="F:RNA binding"/>
    <property type="evidence" value="ECO:0007669"/>
    <property type="project" value="InterPro"/>
</dbReference>
<dbReference type="Gene3D" id="1.25.40.10">
    <property type="entry name" value="Tetratricopeptide repeat domain"/>
    <property type="match status" value="5"/>
</dbReference>
<evidence type="ECO:0000256" key="3">
    <source>
        <dbReference type="SAM" id="MobiDB-lite"/>
    </source>
</evidence>
<dbReference type="InterPro" id="IPR046848">
    <property type="entry name" value="E_motif"/>
</dbReference>
<dbReference type="Pfam" id="PF20431">
    <property type="entry name" value="E_motif"/>
    <property type="match status" value="1"/>
</dbReference>
<dbReference type="PANTHER" id="PTHR47926">
    <property type="entry name" value="PENTATRICOPEPTIDE REPEAT-CONTAINING PROTEIN"/>
    <property type="match status" value="1"/>
</dbReference>
<dbReference type="InterPro" id="IPR046960">
    <property type="entry name" value="PPR_At4g14850-like_plant"/>
</dbReference>
<dbReference type="Pfam" id="PF01535">
    <property type="entry name" value="PPR"/>
    <property type="match status" value="8"/>
</dbReference>
<evidence type="ECO:0000313" key="5">
    <source>
        <dbReference type="Proteomes" id="UP000317650"/>
    </source>
</evidence>
<feature type="repeat" description="PPR" evidence="2">
    <location>
        <begin position="494"/>
        <end position="528"/>
    </location>
</feature>
<proteinExistence type="predicted"/>